<dbReference type="EMBL" id="JAGFBR010000018">
    <property type="protein sequence ID" value="KAH0450575.1"/>
    <property type="molecule type" value="Genomic_DNA"/>
</dbReference>
<gene>
    <name evidence="1" type="ORF">IEQ34_021267</name>
</gene>
<reference evidence="1 2" key="1">
    <citation type="journal article" date="2021" name="Hortic Res">
        <title>Chromosome-scale assembly of the Dendrobium chrysotoxum genome enhances the understanding of orchid evolution.</title>
        <authorList>
            <person name="Zhang Y."/>
            <person name="Zhang G.Q."/>
            <person name="Zhang D."/>
            <person name="Liu X.D."/>
            <person name="Xu X.Y."/>
            <person name="Sun W.H."/>
            <person name="Yu X."/>
            <person name="Zhu X."/>
            <person name="Wang Z.W."/>
            <person name="Zhao X."/>
            <person name="Zhong W.Y."/>
            <person name="Chen H."/>
            <person name="Yin W.L."/>
            <person name="Huang T."/>
            <person name="Niu S.C."/>
            <person name="Liu Z.J."/>
        </authorList>
    </citation>
    <scope>NUCLEOTIDE SEQUENCE [LARGE SCALE GENOMIC DNA]</scope>
    <source>
        <strain evidence="1">Lindl</strain>
    </source>
</reference>
<comment type="caution">
    <text evidence="1">The sequence shown here is derived from an EMBL/GenBank/DDBJ whole genome shotgun (WGS) entry which is preliminary data.</text>
</comment>
<evidence type="ECO:0000313" key="1">
    <source>
        <dbReference type="EMBL" id="KAH0450575.1"/>
    </source>
</evidence>
<evidence type="ECO:0000313" key="2">
    <source>
        <dbReference type="Proteomes" id="UP000775213"/>
    </source>
</evidence>
<sequence length="119" mass="13415">MDVDDAPEVVDDISIPRMATKDLNQVQASRESRDVQTVAVGIEELNMDAYDDEDDVKISIWTHGGARYFPCNWSCRFLSAIGDTHYPSNDMDPYLQNKGVGKIACRVLLEISLINYNDE</sequence>
<accession>A0AAV7G497</accession>
<proteinExistence type="predicted"/>
<dbReference type="AlphaFoldDB" id="A0AAV7G497"/>
<protein>
    <submittedName>
        <fullName evidence="1">Uncharacterized protein</fullName>
    </submittedName>
</protein>
<name>A0AAV7G497_DENCH</name>
<dbReference type="Proteomes" id="UP000775213">
    <property type="component" value="Unassembled WGS sequence"/>
</dbReference>
<keyword evidence="2" id="KW-1185">Reference proteome</keyword>
<organism evidence="1 2">
    <name type="scientific">Dendrobium chrysotoxum</name>
    <name type="common">Orchid</name>
    <dbReference type="NCBI Taxonomy" id="161865"/>
    <lineage>
        <taxon>Eukaryota</taxon>
        <taxon>Viridiplantae</taxon>
        <taxon>Streptophyta</taxon>
        <taxon>Embryophyta</taxon>
        <taxon>Tracheophyta</taxon>
        <taxon>Spermatophyta</taxon>
        <taxon>Magnoliopsida</taxon>
        <taxon>Liliopsida</taxon>
        <taxon>Asparagales</taxon>
        <taxon>Orchidaceae</taxon>
        <taxon>Epidendroideae</taxon>
        <taxon>Malaxideae</taxon>
        <taxon>Dendrobiinae</taxon>
        <taxon>Dendrobium</taxon>
    </lineage>
</organism>